<keyword evidence="1" id="KW-1133">Transmembrane helix</keyword>
<feature type="transmembrane region" description="Helical" evidence="1">
    <location>
        <begin position="239"/>
        <end position="263"/>
    </location>
</feature>
<evidence type="ECO:0000313" key="3">
    <source>
        <dbReference type="Proteomes" id="UP000777438"/>
    </source>
</evidence>
<dbReference type="AlphaFoldDB" id="A0A9P8W4S6"/>
<comment type="caution">
    <text evidence="2">The sequence shown here is derived from an EMBL/GenBank/DDBJ whole genome shotgun (WGS) entry which is preliminary data.</text>
</comment>
<keyword evidence="1" id="KW-0812">Transmembrane</keyword>
<keyword evidence="3" id="KW-1185">Reference proteome</keyword>
<evidence type="ECO:0008006" key="4">
    <source>
        <dbReference type="Google" id="ProtNLM"/>
    </source>
</evidence>
<protein>
    <recommendedName>
        <fullName evidence="4">Transmembrane protein</fullName>
    </recommendedName>
</protein>
<keyword evidence="1" id="KW-0472">Membrane</keyword>
<gene>
    <name evidence="2" type="ORF">B0T10DRAFT_529322</name>
</gene>
<accession>A0A9P8W4S6</accession>
<reference evidence="2 3" key="1">
    <citation type="journal article" date="2021" name="Nat. Commun.">
        <title>Genetic determinants of endophytism in the Arabidopsis root mycobiome.</title>
        <authorList>
            <person name="Mesny F."/>
            <person name="Miyauchi S."/>
            <person name="Thiergart T."/>
            <person name="Pickel B."/>
            <person name="Atanasova L."/>
            <person name="Karlsson M."/>
            <person name="Huettel B."/>
            <person name="Barry K.W."/>
            <person name="Haridas S."/>
            <person name="Chen C."/>
            <person name="Bauer D."/>
            <person name="Andreopoulos W."/>
            <person name="Pangilinan J."/>
            <person name="LaButti K."/>
            <person name="Riley R."/>
            <person name="Lipzen A."/>
            <person name="Clum A."/>
            <person name="Drula E."/>
            <person name="Henrissat B."/>
            <person name="Kohler A."/>
            <person name="Grigoriev I.V."/>
            <person name="Martin F.M."/>
            <person name="Hacquard S."/>
        </authorList>
    </citation>
    <scope>NUCLEOTIDE SEQUENCE [LARGE SCALE GENOMIC DNA]</scope>
    <source>
        <strain evidence="2 3">MPI-CAGE-CH-0241</strain>
    </source>
</reference>
<dbReference type="OrthoDB" id="2596908at2759"/>
<sequence length="288" mass="30695">MRAEDVLHRPYASSLLHVRDDDDTNSTSGANGSLNMTAWESTTNSACTSALSILTQSTNPSGACVCYNLPSLDTDTGVFEADLRLYTVSDPRGDFAGIAPEDVTVSLSYNGASVMPVNPSNVSGAGMIGSVASIVKRSSPSLLQTYMFIGQIDKDKMKSNMSMASFEVILMPTLTLTGRNSSGAKVQTNVSINEASFLTGVFSQEVVLSDFGAAQAAVDAQTTGLNNGTVAFVLPGVQLMVYPIGLIITSVWLLIGVVAYGFGTYERFQYAEMYKRRQAVSMPRGNRI</sequence>
<dbReference type="EMBL" id="JAGPYM010000011">
    <property type="protein sequence ID" value="KAH6889309.1"/>
    <property type="molecule type" value="Genomic_DNA"/>
</dbReference>
<proteinExistence type="predicted"/>
<dbReference type="Proteomes" id="UP000777438">
    <property type="component" value="Unassembled WGS sequence"/>
</dbReference>
<evidence type="ECO:0000313" key="2">
    <source>
        <dbReference type="EMBL" id="KAH6889309.1"/>
    </source>
</evidence>
<evidence type="ECO:0000256" key="1">
    <source>
        <dbReference type="SAM" id="Phobius"/>
    </source>
</evidence>
<organism evidence="2 3">
    <name type="scientific">Thelonectria olida</name>
    <dbReference type="NCBI Taxonomy" id="1576542"/>
    <lineage>
        <taxon>Eukaryota</taxon>
        <taxon>Fungi</taxon>
        <taxon>Dikarya</taxon>
        <taxon>Ascomycota</taxon>
        <taxon>Pezizomycotina</taxon>
        <taxon>Sordariomycetes</taxon>
        <taxon>Hypocreomycetidae</taxon>
        <taxon>Hypocreales</taxon>
        <taxon>Nectriaceae</taxon>
        <taxon>Thelonectria</taxon>
    </lineage>
</organism>
<name>A0A9P8W4S6_9HYPO</name>